<keyword evidence="2" id="KW-0812">Transmembrane</keyword>
<keyword evidence="3" id="KW-0732">Signal</keyword>
<keyword evidence="2" id="KW-1133">Transmembrane helix</keyword>
<proteinExistence type="predicted"/>
<organism evidence="4 5">
    <name type="scientific">Aquatica leii</name>
    <dbReference type="NCBI Taxonomy" id="1421715"/>
    <lineage>
        <taxon>Eukaryota</taxon>
        <taxon>Metazoa</taxon>
        <taxon>Ecdysozoa</taxon>
        <taxon>Arthropoda</taxon>
        <taxon>Hexapoda</taxon>
        <taxon>Insecta</taxon>
        <taxon>Pterygota</taxon>
        <taxon>Neoptera</taxon>
        <taxon>Endopterygota</taxon>
        <taxon>Coleoptera</taxon>
        <taxon>Polyphaga</taxon>
        <taxon>Elateriformia</taxon>
        <taxon>Elateroidea</taxon>
        <taxon>Lampyridae</taxon>
        <taxon>Luciolinae</taxon>
        <taxon>Aquatica</taxon>
    </lineage>
</organism>
<name>A0AAN7PVB7_9COLE</name>
<evidence type="ECO:0000313" key="4">
    <source>
        <dbReference type="EMBL" id="KAK4876862.1"/>
    </source>
</evidence>
<dbReference type="GO" id="GO:0005886">
    <property type="term" value="C:plasma membrane"/>
    <property type="evidence" value="ECO:0007669"/>
    <property type="project" value="TreeGrafter"/>
</dbReference>
<feature type="signal peptide" evidence="3">
    <location>
        <begin position="1"/>
        <end position="19"/>
    </location>
</feature>
<evidence type="ECO:0000256" key="2">
    <source>
        <dbReference type="SAM" id="Phobius"/>
    </source>
</evidence>
<evidence type="ECO:0000256" key="1">
    <source>
        <dbReference type="SAM" id="MobiDB-lite"/>
    </source>
</evidence>
<feature type="region of interest" description="Disordered" evidence="1">
    <location>
        <begin position="477"/>
        <end position="498"/>
    </location>
</feature>
<protein>
    <submittedName>
        <fullName evidence="4">Uncharacterized protein</fullName>
    </submittedName>
</protein>
<dbReference type="InterPro" id="IPR045219">
    <property type="entry name" value="PKAT"/>
</dbReference>
<comment type="caution">
    <text evidence="4">The sequence shown here is derived from an EMBL/GenBank/DDBJ whole genome shotgun (WGS) entry which is preliminary data.</text>
</comment>
<sequence length="498" mass="55520">MHVKFCVIILLFKFRLAISYYHVKLTSDSPTVRGGTVHFVAELFEDGEPASGKFKYIWLDNSILIHTETHESESNVDTWSVTYPANASFPPGPYEVQVAVEKYYVLFYIHKTSQRLIFELTEHLNGKLQLTQNNEVLLGKYVSSAFPVVHKVELTKSDEEYINHTATSILTYWFVDCVYYGVSADYTFTLSYPEINKKHKLEALVVAGYEPITTVAPPTTTTTTTPTPNVTTAVPTSTTIAPITSTTASSNSTGIKVKRSAVLPSHNGILPVNNSFPFVCLSNGSVAPDTKKTYGLFSRKFISKAPVSNITVTGNYWLPKGDVLSLKVKCQGSSQFYYCKHIFEGVYNVTGNETCDVPPPDTSDECEFPIKRYFQKPQKYTIAIVIYNDVAKIVSPVTVTVYEVAHQAQLSVIVVPVASSLIAVVLIIFGVAYYVQNRSRFIVEVADFNFGQQCSDLEYKTFRERLYDSISNAFLRAPSPSSSEPNVWPPGRKYGSLT</sequence>
<reference evidence="5" key="1">
    <citation type="submission" date="2023-01" db="EMBL/GenBank/DDBJ databases">
        <title>Key to firefly adult light organ development and bioluminescence: homeobox transcription factors regulate luciferase expression and transportation to peroxisome.</title>
        <authorList>
            <person name="Fu X."/>
        </authorList>
    </citation>
    <scope>NUCLEOTIDE SEQUENCE [LARGE SCALE GENOMIC DNA]</scope>
</reference>
<feature type="transmembrane region" description="Helical" evidence="2">
    <location>
        <begin position="413"/>
        <end position="435"/>
    </location>
</feature>
<dbReference type="EMBL" id="JARPUR010000004">
    <property type="protein sequence ID" value="KAK4876862.1"/>
    <property type="molecule type" value="Genomic_DNA"/>
</dbReference>
<keyword evidence="2" id="KW-0472">Membrane</keyword>
<dbReference type="PANTHER" id="PTHR11861">
    <property type="entry name" value="MELANOCYTE PROTEIN PMEL 17-RELATED"/>
    <property type="match status" value="1"/>
</dbReference>
<gene>
    <name evidence="4" type="ORF">RN001_009368</name>
</gene>
<dbReference type="Proteomes" id="UP001353858">
    <property type="component" value="Unassembled WGS sequence"/>
</dbReference>
<evidence type="ECO:0000256" key="3">
    <source>
        <dbReference type="SAM" id="SignalP"/>
    </source>
</evidence>
<evidence type="ECO:0000313" key="5">
    <source>
        <dbReference type="Proteomes" id="UP001353858"/>
    </source>
</evidence>
<dbReference type="PANTHER" id="PTHR11861:SF8">
    <property type="entry name" value="PKD DOMAIN-CONTAINING PROTEIN"/>
    <property type="match status" value="1"/>
</dbReference>
<dbReference type="AlphaFoldDB" id="A0AAN7PVB7"/>
<feature type="chain" id="PRO_5043009122" evidence="3">
    <location>
        <begin position="20"/>
        <end position="498"/>
    </location>
</feature>
<keyword evidence="5" id="KW-1185">Reference proteome</keyword>
<accession>A0AAN7PVB7</accession>